<dbReference type="InterPro" id="IPR002933">
    <property type="entry name" value="Peptidase_M20"/>
</dbReference>
<dbReference type="InterPro" id="IPR017439">
    <property type="entry name" value="Amidohydrolase"/>
</dbReference>
<dbReference type="PANTHER" id="PTHR11014">
    <property type="entry name" value="PEPTIDASE M20 FAMILY MEMBER"/>
    <property type="match status" value="1"/>
</dbReference>
<dbReference type="InterPro" id="IPR036264">
    <property type="entry name" value="Bact_exopeptidase_dim_dom"/>
</dbReference>
<reference evidence="3" key="1">
    <citation type="journal article" date="2019" name="Int. J. Syst. Evol. Microbiol.">
        <title>The Global Catalogue of Microorganisms (GCM) 10K type strain sequencing project: providing services to taxonomists for standard genome sequencing and annotation.</title>
        <authorList>
            <consortium name="The Broad Institute Genomics Platform"/>
            <consortium name="The Broad Institute Genome Sequencing Center for Infectious Disease"/>
            <person name="Wu L."/>
            <person name="Ma J."/>
        </authorList>
    </citation>
    <scope>NUCLEOTIDE SEQUENCE [LARGE SCALE GENOMIC DNA]</scope>
    <source>
        <strain evidence="3">TBRC 1276</strain>
    </source>
</reference>
<feature type="domain" description="Peptidase M20 dimerisation" evidence="1">
    <location>
        <begin position="200"/>
        <end position="296"/>
    </location>
</feature>
<name>A0ABV8G5Q9_9ACTN</name>
<evidence type="ECO:0000313" key="3">
    <source>
        <dbReference type="Proteomes" id="UP001595851"/>
    </source>
</evidence>
<evidence type="ECO:0000259" key="1">
    <source>
        <dbReference type="Pfam" id="PF07687"/>
    </source>
</evidence>
<dbReference type="SUPFAM" id="SSF53187">
    <property type="entry name" value="Zn-dependent exopeptidases"/>
    <property type="match status" value="1"/>
</dbReference>
<gene>
    <name evidence="2" type="ORF">ACFOY2_18965</name>
</gene>
<sequence length="421" mass="44426">MSTLTDAVMDGFDDAARKDLAALYRDLHRHPEPAFKEERTAGVAAERLRAAGFETHKGIGGTGVVGVLRNGDGPTVALRADMDALPVLEATGLPYASTDTYRDAEGRQVPLMHACGHDMHVTCLAGAAELLAAGRERWRGTLVALFQPAEEIAAGARAMVDDGVLDLIGRPDVVLGQHVFPNPAGTVLVSPGEVLAAADSLEIRLYGRGGHGSQPERTVDPVVLAAATVMRLQTVVSREISPFDRAVLTVAQIHAGHKENVIADEATVTVNLRSFSPDVRRTLLTAVERVVNAEAAASGAPRPPELRTLNAFPLTSNDPAATATVHDAFTRRFGSQRVTEMAPLMGSEDFGVFGAEAGTPSVFWGLGGADPDRYAQAEREGSLSQDIPGNHSPAFAPVILPTLPTGVEALVTAALAWLPER</sequence>
<evidence type="ECO:0000313" key="2">
    <source>
        <dbReference type="EMBL" id="MFC4009321.1"/>
    </source>
</evidence>
<dbReference type="PANTHER" id="PTHR11014:SF63">
    <property type="entry name" value="METALLOPEPTIDASE, PUTATIVE (AFU_ORTHOLOGUE AFUA_6G09600)-RELATED"/>
    <property type="match status" value="1"/>
</dbReference>
<dbReference type="Gene3D" id="3.40.630.10">
    <property type="entry name" value="Zn peptidases"/>
    <property type="match status" value="1"/>
</dbReference>
<protein>
    <submittedName>
        <fullName evidence="2">Amidohydrolase</fullName>
    </submittedName>
</protein>
<accession>A0ABV8G5Q9</accession>
<dbReference type="Pfam" id="PF01546">
    <property type="entry name" value="Peptidase_M20"/>
    <property type="match status" value="1"/>
</dbReference>
<dbReference type="EMBL" id="JBHSBI010000009">
    <property type="protein sequence ID" value="MFC4009321.1"/>
    <property type="molecule type" value="Genomic_DNA"/>
</dbReference>
<dbReference type="InterPro" id="IPR011650">
    <property type="entry name" value="Peptidase_M20_dimer"/>
</dbReference>
<dbReference type="Pfam" id="PF07687">
    <property type="entry name" value="M20_dimer"/>
    <property type="match status" value="1"/>
</dbReference>
<dbReference type="NCBIfam" id="TIGR01891">
    <property type="entry name" value="amidohydrolases"/>
    <property type="match status" value="1"/>
</dbReference>
<dbReference type="SUPFAM" id="SSF55031">
    <property type="entry name" value="Bacterial exopeptidase dimerisation domain"/>
    <property type="match status" value="1"/>
</dbReference>
<organism evidence="2 3">
    <name type="scientific">Nonomuraea purpurea</name>
    <dbReference type="NCBI Taxonomy" id="1849276"/>
    <lineage>
        <taxon>Bacteria</taxon>
        <taxon>Bacillati</taxon>
        <taxon>Actinomycetota</taxon>
        <taxon>Actinomycetes</taxon>
        <taxon>Streptosporangiales</taxon>
        <taxon>Streptosporangiaceae</taxon>
        <taxon>Nonomuraea</taxon>
    </lineage>
</organism>
<dbReference type="Proteomes" id="UP001595851">
    <property type="component" value="Unassembled WGS sequence"/>
</dbReference>
<proteinExistence type="predicted"/>
<dbReference type="RefSeq" id="WP_379529376.1">
    <property type="nucleotide sequence ID" value="NZ_JBHSBI010000009.1"/>
</dbReference>
<keyword evidence="3" id="KW-1185">Reference proteome</keyword>
<dbReference type="PIRSF" id="PIRSF005962">
    <property type="entry name" value="Pept_M20D_amidohydro"/>
    <property type="match status" value="1"/>
</dbReference>
<dbReference type="Gene3D" id="3.30.70.360">
    <property type="match status" value="1"/>
</dbReference>
<comment type="caution">
    <text evidence="2">The sequence shown here is derived from an EMBL/GenBank/DDBJ whole genome shotgun (WGS) entry which is preliminary data.</text>
</comment>